<dbReference type="GO" id="GO:0016887">
    <property type="term" value="F:ATP hydrolysis activity"/>
    <property type="evidence" value="ECO:0007669"/>
    <property type="project" value="InterPro"/>
</dbReference>
<dbReference type="GO" id="GO:0017116">
    <property type="term" value="F:single-stranded DNA helicase activity"/>
    <property type="evidence" value="ECO:0007669"/>
    <property type="project" value="TreeGrafter"/>
</dbReference>
<dbReference type="GO" id="GO:0003677">
    <property type="term" value="F:DNA binding"/>
    <property type="evidence" value="ECO:0007669"/>
    <property type="project" value="InterPro"/>
</dbReference>
<dbReference type="InterPro" id="IPR027417">
    <property type="entry name" value="P-loop_NTPase"/>
</dbReference>
<dbReference type="GO" id="GO:0005524">
    <property type="term" value="F:ATP binding"/>
    <property type="evidence" value="ECO:0007669"/>
    <property type="project" value="UniProtKB-KW"/>
</dbReference>
<dbReference type="EMBL" id="SOEC01000016">
    <property type="protein sequence ID" value="TDX26212.1"/>
    <property type="molecule type" value="Genomic_DNA"/>
</dbReference>
<protein>
    <recommendedName>
        <fullName evidence="3">Replication-associated recombination protein A</fullName>
    </recommendedName>
</protein>
<dbReference type="CDD" id="cd18139">
    <property type="entry name" value="HLD_clamp_RarA"/>
    <property type="match status" value="1"/>
</dbReference>
<proteinExistence type="inferred from homology"/>
<comment type="similarity">
    <text evidence="2">Belongs to the AAA ATPase family. RarA/MGS1/WRNIP1 subfamily.</text>
</comment>
<dbReference type="FunFam" id="3.40.50.300:FF:000137">
    <property type="entry name" value="Replication-associated recombination protein A"/>
    <property type="match status" value="1"/>
</dbReference>
<dbReference type="Pfam" id="PF16193">
    <property type="entry name" value="AAA_assoc_2"/>
    <property type="match status" value="1"/>
</dbReference>
<dbReference type="Gene3D" id="1.20.272.10">
    <property type="match status" value="1"/>
</dbReference>
<evidence type="ECO:0000256" key="2">
    <source>
        <dbReference type="ARBA" id="ARBA00008959"/>
    </source>
</evidence>
<dbReference type="InterPro" id="IPR032423">
    <property type="entry name" value="AAA_assoc_2"/>
</dbReference>
<dbReference type="Gene3D" id="1.10.3710.10">
    <property type="entry name" value="DNA polymerase III clamp loader subunits, C-terminal domain"/>
    <property type="match status" value="1"/>
</dbReference>
<dbReference type="SUPFAM" id="SSF52540">
    <property type="entry name" value="P-loop containing nucleoside triphosphate hydrolases"/>
    <property type="match status" value="1"/>
</dbReference>
<dbReference type="GO" id="GO:0000731">
    <property type="term" value="P:DNA synthesis involved in DNA repair"/>
    <property type="evidence" value="ECO:0007669"/>
    <property type="project" value="TreeGrafter"/>
</dbReference>
<dbReference type="InterPro" id="IPR021886">
    <property type="entry name" value="MgsA_C"/>
</dbReference>
<comment type="function">
    <text evidence="1">DNA-dependent ATPase that plays important roles in cellular responses to stalled DNA replication processes.</text>
</comment>
<feature type="domain" description="AAA+ ATPase" evidence="6">
    <location>
        <begin position="94"/>
        <end position="210"/>
    </location>
</feature>
<dbReference type="Gene3D" id="1.10.8.60">
    <property type="match status" value="1"/>
</dbReference>
<gene>
    <name evidence="7" type="ORF">DFO67_11655</name>
</gene>
<dbReference type="GO" id="GO:0006261">
    <property type="term" value="P:DNA-templated DNA replication"/>
    <property type="evidence" value="ECO:0007669"/>
    <property type="project" value="TreeGrafter"/>
</dbReference>
<name>A0A4R8FLG3_9GAMM</name>
<dbReference type="Proteomes" id="UP000294489">
    <property type="component" value="Unassembled WGS sequence"/>
</dbReference>
<dbReference type="InterPro" id="IPR003593">
    <property type="entry name" value="AAA+_ATPase"/>
</dbReference>
<dbReference type="InterPro" id="IPR003959">
    <property type="entry name" value="ATPase_AAA_core"/>
</dbReference>
<dbReference type="InterPro" id="IPR008921">
    <property type="entry name" value="DNA_pol3_clamp-load_cplx_C"/>
</dbReference>
<dbReference type="AlphaFoldDB" id="A0A4R8FLG3"/>
<dbReference type="Pfam" id="PF12002">
    <property type="entry name" value="MgsA_C"/>
    <property type="match status" value="1"/>
</dbReference>
<evidence type="ECO:0000313" key="8">
    <source>
        <dbReference type="Proteomes" id="UP000294489"/>
    </source>
</evidence>
<evidence type="ECO:0000256" key="4">
    <source>
        <dbReference type="ARBA" id="ARBA00022741"/>
    </source>
</evidence>
<dbReference type="CDD" id="cd00009">
    <property type="entry name" value="AAA"/>
    <property type="match status" value="1"/>
</dbReference>
<organism evidence="7 8">
    <name type="scientific">Modicisalibacter xianhensis</name>
    <dbReference type="NCBI Taxonomy" id="442341"/>
    <lineage>
        <taxon>Bacteria</taxon>
        <taxon>Pseudomonadati</taxon>
        <taxon>Pseudomonadota</taxon>
        <taxon>Gammaproteobacteria</taxon>
        <taxon>Oceanospirillales</taxon>
        <taxon>Halomonadaceae</taxon>
        <taxon>Modicisalibacter</taxon>
    </lineage>
</organism>
<comment type="caution">
    <text evidence="7">The sequence shown here is derived from an EMBL/GenBank/DDBJ whole genome shotgun (WGS) entry which is preliminary data.</text>
</comment>
<dbReference type="SUPFAM" id="SSF48019">
    <property type="entry name" value="post-AAA+ oligomerization domain-like"/>
    <property type="match status" value="1"/>
</dbReference>
<evidence type="ECO:0000256" key="5">
    <source>
        <dbReference type="ARBA" id="ARBA00022840"/>
    </source>
</evidence>
<dbReference type="InterPro" id="IPR051314">
    <property type="entry name" value="AAA_ATPase_RarA/MGS1/WRNIP1"/>
</dbReference>
<evidence type="ECO:0000313" key="7">
    <source>
        <dbReference type="EMBL" id="TDX26212.1"/>
    </source>
</evidence>
<dbReference type="Pfam" id="PF00004">
    <property type="entry name" value="AAA"/>
    <property type="match status" value="1"/>
</dbReference>
<keyword evidence="4" id="KW-0547">Nucleotide-binding</keyword>
<dbReference type="PANTHER" id="PTHR13779:SF7">
    <property type="entry name" value="ATPASE WRNIP1"/>
    <property type="match status" value="1"/>
</dbReference>
<dbReference type="GO" id="GO:0008047">
    <property type="term" value="F:enzyme activator activity"/>
    <property type="evidence" value="ECO:0007669"/>
    <property type="project" value="TreeGrafter"/>
</dbReference>
<sequence>MFTLVGMTNLRSLKTQKTAARPLTAAHAWYRCNNATLSTPTLASAAFMDLFSHASQDSAPLAFRMRPRRLDDYIGQQALVGPGKPLRRMAESGTLRSMILWGPPGVGKTTLAEILAAASGAQLEHLSAVMAGVKDIRAAVERAKAAQAQQRPTVLFLDEIHRLNKSQQDALLPHVESGLLTLIGATTENPSFEVNSALLSRARVYVLKKLDEAELIDVMRHALQDPDRGLGRRNIQVDDDVLAILARASSGDARRALGLLETACDFTVEEQGLERLAKDALAEVIGYQASAFDKQGDHYYDLLSAIHKSVRSSRPDAALLYMAQFMQGGGDPLDVIRRLAAIASEDVGNAEPRALPLVMAAWDAYLRLGDYEGQRAIAHAAIHLAVAPKSNAIDQAWKRAKGFVAEHPDIEVPTYLRNAPTRLMASLGHGEGYRYAHNEPNGYPAGSAHDCWPDTVPHTRFFAPSEQGQEKRFKQMLDYRAELDAQADRQSE</sequence>
<dbReference type="SMART" id="SM00382">
    <property type="entry name" value="AAA"/>
    <property type="match status" value="1"/>
</dbReference>
<accession>A0A4R8FLG3</accession>
<dbReference type="Gene3D" id="3.40.50.300">
    <property type="entry name" value="P-loop containing nucleotide triphosphate hydrolases"/>
    <property type="match status" value="1"/>
</dbReference>
<keyword evidence="5" id="KW-0067">ATP-binding</keyword>
<dbReference type="PANTHER" id="PTHR13779">
    <property type="entry name" value="WERNER HELICASE-INTERACTING PROTEIN 1 FAMILY MEMBER"/>
    <property type="match status" value="1"/>
</dbReference>
<reference evidence="7 8" key="1">
    <citation type="submission" date="2019-03" db="EMBL/GenBank/DDBJ databases">
        <title>Freshwater and sediment microbial communities from various areas in North America, analyzing microbe dynamics in response to fracking.</title>
        <authorList>
            <person name="Lamendella R."/>
        </authorList>
    </citation>
    <scope>NUCLEOTIDE SEQUENCE [LARGE SCALE GENOMIC DNA]</scope>
    <source>
        <strain evidence="7 8">6_TX</strain>
    </source>
</reference>
<evidence type="ECO:0000259" key="6">
    <source>
        <dbReference type="SMART" id="SM00382"/>
    </source>
</evidence>
<evidence type="ECO:0000256" key="3">
    <source>
        <dbReference type="ARBA" id="ARBA00020776"/>
    </source>
</evidence>
<evidence type="ECO:0000256" key="1">
    <source>
        <dbReference type="ARBA" id="ARBA00002393"/>
    </source>
</evidence>